<dbReference type="EC" id="5.4.99.60" evidence="6"/>
<feature type="domain" description="Cobalamin biosynthesis precorrin-8X methylmutase CobH/CbiC" evidence="5">
    <location>
        <begin position="10"/>
        <end position="204"/>
    </location>
</feature>
<comment type="pathway">
    <text evidence="1">Cofactor biosynthesis; adenosylcobalamin biosynthesis.</text>
</comment>
<sequence length="210" mass="22587">MTSFILDPGQIETESMRIIRTGLTRPWSEDEYPVVERLIHTSGDPSLEQVIAIHPQAIACGLKALKEGANVITDVEMVRAGISKEKLQSLGGTVVSYLNAPGVAEQAKAWGITRSMTAFRMHPESLRGSVIAIGNAPTALLEVLRLAENPETRPALIIGIPVGFVGAKESKDILWERQEIPSITVLGTRGGSPLAATVVNALIYTVLKQL</sequence>
<accession>A0A2U3KIR2</accession>
<comment type="similarity">
    <text evidence="2">Belongs to the CobH/CbiC family.</text>
</comment>
<reference evidence="7" key="1">
    <citation type="submission" date="2018-02" db="EMBL/GenBank/DDBJ databases">
        <authorList>
            <person name="Hausmann B."/>
        </authorList>
    </citation>
    <scope>NUCLEOTIDE SEQUENCE [LARGE SCALE GENOMIC DNA]</scope>
    <source>
        <strain evidence="7">Peat soil MAG SbF1</strain>
    </source>
</reference>
<protein>
    <submittedName>
        <fullName evidence="6">Cobalt-precorrin-8 methylmutase</fullName>
        <ecNumber evidence="6">5.4.99.60</ecNumber>
    </submittedName>
</protein>
<dbReference type="EMBL" id="OMOF01000124">
    <property type="protein sequence ID" value="SPF39552.1"/>
    <property type="molecule type" value="Genomic_DNA"/>
</dbReference>
<organism evidence="6 7">
    <name type="scientific">Candidatus Desulfosporosinus infrequens</name>
    <dbReference type="NCBI Taxonomy" id="2043169"/>
    <lineage>
        <taxon>Bacteria</taxon>
        <taxon>Bacillati</taxon>
        <taxon>Bacillota</taxon>
        <taxon>Clostridia</taxon>
        <taxon>Eubacteriales</taxon>
        <taxon>Desulfitobacteriaceae</taxon>
        <taxon>Desulfosporosinus</taxon>
    </lineage>
</organism>
<proteinExistence type="inferred from homology"/>
<dbReference type="GO" id="GO:0009236">
    <property type="term" value="P:cobalamin biosynthetic process"/>
    <property type="evidence" value="ECO:0007669"/>
    <property type="project" value="UniProtKB-UniPathway"/>
</dbReference>
<dbReference type="UniPathway" id="UPA00148"/>
<dbReference type="PANTHER" id="PTHR43588:SF1">
    <property type="entry name" value="COBALT-PRECORRIN-8 METHYLMUTASE"/>
    <property type="match status" value="1"/>
</dbReference>
<keyword evidence="4 6" id="KW-0413">Isomerase</keyword>
<name>A0A2U3KIR2_9FIRM</name>
<evidence type="ECO:0000256" key="2">
    <source>
        <dbReference type="ARBA" id="ARBA00009774"/>
    </source>
</evidence>
<dbReference type="Gene3D" id="3.40.50.10230">
    <property type="entry name" value="Cobalamin biosynthesis CobH/CbiC, precorrin-8X methylmutase"/>
    <property type="match status" value="1"/>
</dbReference>
<dbReference type="GO" id="GO:0016993">
    <property type="term" value="F:precorrin-8X methylmutase activity"/>
    <property type="evidence" value="ECO:0007669"/>
    <property type="project" value="InterPro"/>
</dbReference>
<dbReference type="AlphaFoldDB" id="A0A2U3KIR2"/>
<dbReference type="OrthoDB" id="9780708at2"/>
<dbReference type="InterPro" id="IPR036588">
    <property type="entry name" value="CobH/CbiC_sf"/>
</dbReference>
<evidence type="ECO:0000259" key="5">
    <source>
        <dbReference type="Pfam" id="PF02570"/>
    </source>
</evidence>
<dbReference type="PANTHER" id="PTHR43588">
    <property type="entry name" value="COBALT-PRECORRIN-8 METHYLMUTASE"/>
    <property type="match status" value="1"/>
</dbReference>
<dbReference type="Proteomes" id="UP000238916">
    <property type="component" value="Unassembled WGS sequence"/>
</dbReference>
<gene>
    <name evidence="6" type="primary">cbiC</name>
    <name evidence="6" type="ORF">SBF1_210015</name>
</gene>
<evidence type="ECO:0000256" key="4">
    <source>
        <dbReference type="ARBA" id="ARBA00023235"/>
    </source>
</evidence>
<dbReference type="Pfam" id="PF02570">
    <property type="entry name" value="CbiC"/>
    <property type="match status" value="1"/>
</dbReference>
<dbReference type="InterPro" id="IPR003722">
    <property type="entry name" value="Cbl_synth_CobH/CbiC"/>
</dbReference>
<evidence type="ECO:0000313" key="7">
    <source>
        <dbReference type="Proteomes" id="UP000238916"/>
    </source>
</evidence>
<dbReference type="SUPFAM" id="SSF63965">
    <property type="entry name" value="Precorrin-8X methylmutase CbiC/CobH"/>
    <property type="match status" value="1"/>
</dbReference>
<dbReference type="GO" id="GO:0043778">
    <property type="term" value="F:cobalt-precorrin-8 methylmutase activity"/>
    <property type="evidence" value="ECO:0007669"/>
    <property type="project" value="UniProtKB-EC"/>
</dbReference>
<evidence type="ECO:0000256" key="1">
    <source>
        <dbReference type="ARBA" id="ARBA00004953"/>
    </source>
</evidence>
<keyword evidence="3" id="KW-0169">Cobalamin biosynthesis</keyword>
<evidence type="ECO:0000256" key="3">
    <source>
        <dbReference type="ARBA" id="ARBA00022573"/>
    </source>
</evidence>
<evidence type="ECO:0000313" key="6">
    <source>
        <dbReference type="EMBL" id="SPF39552.1"/>
    </source>
</evidence>